<keyword evidence="1" id="KW-0175">Coiled coil</keyword>
<evidence type="ECO:0000313" key="3">
    <source>
        <dbReference type="EMBL" id="CAH0382411.1"/>
    </source>
</evidence>
<dbReference type="AlphaFoldDB" id="A0A9P0A1N8"/>
<evidence type="ECO:0000256" key="1">
    <source>
        <dbReference type="SAM" id="Coils"/>
    </source>
</evidence>
<protein>
    <submittedName>
        <fullName evidence="3">Uncharacterized protein</fullName>
    </submittedName>
</protein>
<feature type="coiled-coil region" evidence="1">
    <location>
        <begin position="471"/>
        <end position="699"/>
    </location>
</feature>
<proteinExistence type="predicted"/>
<keyword evidence="4" id="KW-1185">Reference proteome</keyword>
<feature type="compositionally biased region" description="Polar residues" evidence="2">
    <location>
        <begin position="66"/>
        <end position="75"/>
    </location>
</feature>
<evidence type="ECO:0000256" key="2">
    <source>
        <dbReference type="SAM" id="MobiDB-lite"/>
    </source>
</evidence>
<feature type="region of interest" description="Disordered" evidence="2">
    <location>
        <begin position="795"/>
        <end position="837"/>
    </location>
</feature>
<gene>
    <name evidence="3" type="ORF">BEMITA_LOCUS1956</name>
</gene>
<feature type="region of interest" description="Disordered" evidence="2">
    <location>
        <begin position="6"/>
        <end position="79"/>
    </location>
</feature>
<feature type="compositionally biased region" description="Basic and acidic residues" evidence="2">
    <location>
        <begin position="804"/>
        <end position="830"/>
    </location>
</feature>
<evidence type="ECO:0000313" key="4">
    <source>
        <dbReference type="Proteomes" id="UP001152759"/>
    </source>
</evidence>
<dbReference type="Proteomes" id="UP001152759">
    <property type="component" value="Chromosome 1"/>
</dbReference>
<organism evidence="3 4">
    <name type="scientific">Bemisia tabaci</name>
    <name type="common">Sweetpotato whitefly</name>
    <name type="synonym">Aleurodes tabaci</name>
    <dbReference type="NCBI Taxonomy" id="7038"/>
    <lineage>
        <taxon>Eukaryota</taxon>
        <taxon>Metazoa</taxon>
        <taxon>Ecdysozoa</taxon>
        <taxon>Arthropoda</taxon>
        <taxon>Hexapoda</taxon>
        <taxon>Insecta</taxon>
        <taxon>Pterygota</taxon>
        <taxon>Neoptera</taxon>
        <taxon>Paraneoptera</taxon>
        <taxon>Hemiptera</taxon>
        <taxon>Sternorrhyncha</taxon>
        <taxon>Aleyrodoidea</taxon>
        <taxon>Aleyrodidae</taxon>
        <taxon>Aleyrodinae</taxon>
        <taxon>Bemisia</taxon>
    </lineage>
</organism>
<dbReference type="EMBL" id="OU963862">
    <property type="protein sequence ID" value="CAH0382411.1"/>
    <property type="molecule type" value="Genomic_DNA"/>
</dbReference>
<feature type="compositionally biased region" description="Basic residues" evidence="2">
    <location>
        <begin position="42"/>
        <end position="51"/>
    </location>
</feature>
<feature type="coiled-coil region" evidence="1">
    <location>
        <begin position="274"/>
        <end position="435"/>
    </location>
</feature>
<reference evidence="3" key="1">
    <citation type="submission" date="2021-12" db="EMBL/GenBank/DDBJ databases">
        <authorList>
            <person name="King R."/>
        </authorList>
    </citation>
    <scope>NUCLEOTIDE SEQUENCE</scope>
</reference>
<name>A0A9P0A1N8_BEMTA</name>
<sequence length="837" mass="95939">MALLKFSLFQNESSRQNKPKTESRELILVGPPTIDHAGNGNRHSRRKRKSKLPPETEVAPKLASGKTVTSHSQSDPRIYLRGSTHSVKRMRIAHSSSFVKFFNRSEICQGNPETPVLSLVLSKYLFRATFLRGLAGRTKLNPNMDLTLKESLSKYQATRSENKTQLRLLTAELNRLQHLQFSQEAEINELHQKLAAAQDARAKNMSTAKTMNSKLKALSLTRDVLADHHEQQKNSLDDLKEKKKKRDTIMNENHRKQAYLEEQFLKSKAPRKSLESLEEALNAAQKAFQEMEEAKNLAEDMKRKNLEREKELERECNDCREYHLRILKETQQKSEKAQAQLAAERKKVDALSEELEKLQAKTAQLKIRAQEKQNELDTVKKSNNEWLTARKANLKQLKEKLEVADVSIKENEESSEKLQKELAALTAKAGAAQQEETCLGKKLAEENTIVANLQQLNTDAESHRTDLTKKITTSECESKNLKIKIKSLQNEVGNVEKETISVKEKIVLEDCSFEEMLANLDASIMEETKKVAKLESDCNEMNENQIKLKQETEMNVALKSENASLMQKYISSVAKAKISKDNLIAARKKLEALKKTAIAVDKERLIKFADLTNLVVTKDSLAESLESDLEKMNEENEKLKQELVDLVYEELEEAVCFESAINKLKSESDKKIKAYNKLIAKQELKLEEDKKDMERIFNEFNSAYRKKCREIRRTRVATANLMENIDKVKLVEANLTDTLFQSLEKDRVSAQNRSTTKELPPRILSCSQELPPRRLSFSQNLEKFSPLELSQDSRVQPIKSILKKRVDENKEEPPKKPKSKEDADPKKKDQYFPNFDE</sequence>
<accession>A0A9P0A1N8</accession>